<feature type="domain" description="Flavin reductase like" evidence="2">
    <location>
        <begin position="26"/>
        <end position="175"/>
    </location>
</feature>
<dbReference type="Proteomes" id="UP000805614">
    <property type="component" value="Unassembled WGS sequence"/>
</dbReference>
<proteinExistence type="predicted"/>
<evidence type="ECO:0000313" key="4">
    <source>
        <dbReference type="Proteomes" id="UP000805614"/>
    </source>
</evidence>
<comment type="caution">
    <text evidence="3">The sequence shown here is derived from an EMBL/GenBank/DDBJ whole genome shotgun (WGS) entry which is preliminary data.</text>
</comment>
<dbReference type="Gene3D" id="2.30.110.10">
    <property type="entry name" value="Electron Transport, Fmn-binding Protein, Chain A"/>
    <property type="match status" value="1"/>
</dbReference>
<organism evidence="3 4">
    <name type="scientific">Actinomadura alba</name>
    <dbReference type="NCBI Taxonomy" id="406431"/>
    <lineage>
        <taxon>Bacteria</taxon>
        <taxon>Bacillati</taxon>
        <taxon>Actinomycetota</taxon>
        <taxon>Actinomycetes</taxon>
        <taxon>Streptosporangiales</taxon>
        <taxon>Thermomonosporaceae</taxon>
        <taxon>Actinomadura</taxon>
    </lineage>
</organism>
<dbReference type="PANTHER" id="PTHR30466">
    <property type="entry name" value="FLAVIN REDUCTASE"/>
    <property type="match status" value="1"/>
</dbReference>
<protein>
    <submittedName>
        <fullName evidence="3">Flavin reductase family protein</fullName>
    </submittedName>
</protein>
<gene>
    <name evidence="3" type="ORF">HKK74_18165</name>
</gene>
<evidence type="ECO:0000256" key="1">
    <source>
        <dbReference type="ARBA" id="ARBA00023002"/>
    </source>
</evidence>
<dbReference type="InterPro" id="IPR050268">
    <property type="entry name" value="NADH-dep_flavin_reductase"/>
</dbReference>
<dbReference type="PANTHER" id="PTHR30466:SF1">
    <property type="entry name" value="FMN REDUCTASE (NADH) RUTF"/>
    <property type="match status" value="1"/>
</dbReference>
<dbReference type="InterPro" id="IPR002563">
    <property type="entry name" value="Flavin_Rdtase-like_dom"/>
</dbReference>
<reference evidence="3 4" key="1">
    <citation type="submission" date="2020-06" db="EMBL/GenBank/DDBJ databases">
        <title>Actinomadura xiongansis sp. nov., isolated from soil of Baiyangdian.</title>
        <authorList>
            <person name="Zhang X."/>
        </authorList>
    </citation>
    <scope>NUCLEOTIDE SEQUENCE [LARGE SCALE GENOMIC DNA]</scope>
    <source>
        <strain evidence="3 4">HBUM206468</strain>
    </source>
</reference>
<dbReference type="EMBL" id="JABVEC010000012">
    <property type="protein sequence ID" value="MBC6467404.1"/>
    <property type="molecule type" value="Genomic_DNA"/>
</dbReference>
<dbReference type="SUPFAM" id="SSF50475">
    <property type="entry name" value="FMN-binding split barrel"/>
    <property type="match status" value="1"/>
</dbReference>
<dbReference type="Pfam" id="PF01613">
    <property type="entry name" value="Flavin_Reduct"/>
    <property type="match status" value="1"/>
</dbReference>
<name>A0ABR7LRE3_9ACTN</name>
<keyword evidence="4" id="KW-1185">Reference proteome</keyword>
<dbReference type="SMART" id="SM00903">
    <property type="entry name" value="Flavin_Reduct"/>
    <property type="match status" value="1"/>
</dbReference>
<dbReference type="InterPro" id="IPR012349">
    <property type="entry name" value="Split_barrel_FMN-bd"/>
</dbReference>
<accession>A0ABR7LRE3</accession>
<evidence type="ECO:0000259" key="2">
    <source>
        <dbReference type="SMART" id="SM00903"/>
    </source>
</evidence>
<sequence length="188" mass="20316">MNVNSVEPREMTSADMADAALLRRTFGTFGTGVTVVTVGGRTPHGMTANSFTSVSLRPPLILFCIDRQAIMHRRIRLGFFGVSVLAAHQEGVARHFADLQRPLGAKQFDGIAYEPGRLIGAPLISGALARFECELWRTCDGGDHTIFIGRLLSLDWASDLSAREGLLFVQGRFRSLAPETGAPETGSA</sequence>
<evidence type="ECO:0000313" key="3">
    <source>
        <dbReference type="EMBL" id="MBC6467404.1"/>
    </source>
</evidence>
<keyword evidence="1" id="KW-0560">Oxidoreductase</keyword>